<reference evidence="2 3" key="1">
    <citation type="submission" date="2014-04" db="EMBL/GenBank/DDBJ databases">
        <authorList>
            <consortium name="DOE Joint Genome Institute"/>
            <person name="Kuo A."/>
            <person name="Girlanda M."/>
            <person name="Perotto S."/>
            <person name="Kohler A."/>
            <person name="Nagy L.G."/>
            <person name="Floudas D."/>
            <person name="Copeland A."/>
            <person name="Barry K.W."/>
            <person name="Cichocki N."/>
            <person name="Veneault-Fourrey C."/>
            <person name="LaButti K."/>
            <person name="Lindquist E.A."/>
            <person name="Lipzen A."/>
            <person name="Lundell T."/>
            <person name="Morin E."/>
            <person name="Murat C."/>
            <person name="Sun H."/>
            <person name="Tunlid A."/>
            <person name="Henrissat B."/>
            <person name="Grigoriev I.V."/>
            <person name="Hibbett D.S."/>
            <person name="Martin F."/>
            <person name="Nordberg H.P."/>
            <person name="Cantor M.N."/>
            <person name="Hua S.X."/>
        </authorList>
    </citation>
    <scope>NUCLEOTIDE SEQUENCE [LARGE SCALE GENOMIC DNA]</scope>
    <source>
        <strain evidence="2 3">MUT 4182</strain>
    </source>
</reference>
<proteinExistence type="predicted"/>
<accession>A0A0C3QQZ8</accession>
<keyword evidence="1" id="KW-0732">Signal</keyword>
<dbReference type="Proteomes" id="UP000054248">
    <property type="component" value="Unassembled WGS sequence"/>
</dbReference>
<evidence type="ECO:0000256" key="1">
    <source>
        <dbReference type="SAM" id="SignalP"/>
    </source>
</evidence>
<dbReference type="AlphaFoldDB" id="A0A0C3QQZ8"/>
<dbReference type="OrthoDB" id="3229881at2759"/>
<evidence type="ECO:0000313" key="3">
    <source>
        <dbReference type="Proteomes" id="UP000054248"/>
    </source>
</evidence>
<evidence type="ECO:0000313" key="2">
    <source>
        <dbReference type="EMBL" id="KIO31036.1"/>
    </source>
</evidence>
<gene>
    <name evidence="2" type="ORF">M407DRAFT_221503</name>
</gene>
<feature type="signal peptide" evidence="1">
    <location>
        <begin position="1"/>
        <end position="19"/>
    </location>
</feature>
<organism evidence="2 3">
    <name type="scientific">Tulasnella calospora MUT 4182</name>
    <dbReference type="NCBI Taxonomy" id="1051891"/>
    <lineage>
        <taxon>Eukaryota</taxon>
        <taxon>Fungi</taxon>
        <taxon>Dikarya</taxon>
        <taxon>Basidiomycota</taxon>
        <taxon>Agaricomycotina</taxon>
        <taxon>Agaricomycetes</taxon>
        <taxon>Cantharellales</taxon>
        <taxon>Tulasnellaceae</taxon>
        <taxon>Tulasnella</taxon>
    </lineage>
</organism>
<feature type="chain" id="PRO_5002168789" evidence="1">
    <location>
        <begin position="20"/>
        <end position="232"/>
    </location>
</feature>
<sequence>MLRFAATFLLLSILAFVSAVPSVTFDYAPNSRASKYGMQTTDPIRAQAEFGDPEAWLASFGHPGVAGTAMVGNMAYPPTFFIKNGRLMAYVNQTSILYINVIDPADTPAPLGKSPVRPGLFAVEFAEKQEGMAGEFFWVQDVLNFSRGRLPPPLKKNQQAQPGEKSVWKDGKLIQVGENNGGLWWACGTNRGANGAWGRSLYVNFANHNVRNRRNPDGCQAVTLRSINADDD</sequence>
<keyword evidence="3" id="KW-1185">Reference proteome</keyword>
<name>A0A0C3QQZ8_9AGAM</name>
<protein>
    <submittedName>
        <fullName evidence="2">Uncharacterized protein</fullName>
    </submittedName>
</protein>
<reference evidence="3" key="2">
    <citation type="submission" date="2015-01" db="EMBL/GenBank/DDBJ databases">
        <title>Evolutionary Origins and Diversification of the Mycorrhizal Mutualists.</title>
        <authorList>
            <consortium name="DOE Joint Genome Institute"/>
            <consortium name="Mycorrhizal Genomics Consortium"/>
            <person name="Kohler A."/>
            <person name="Kuo A."/>
            <person name="Nagy L.G."/>
            <person name="Floudas D."/>
            <person name="Copeland A."/>
            <person name="Barry K.W."/>
            <person name="Cichocki N."/>
            <person name="Veneault-Fourrey C."/>
            <person name="LaButti K."/>
            <person name="Lindquist E.A."/>
            <person name="Lipzen A."/>
            <person name="Lundell T."/>
            <person name="Morin E."/>
            <person name="Murat C."/>
            <person name="Riley R."/>
            <person name="Ohm R."/>
            <person name="Sun H."/>
            <person name="Tunlid A."/>
            <person name="Henrissat B."/>
            <person name="Grigoriev I.V."/>
            <person name="Hibbett D.S."/>
            <person name="Martin F."/>
        </authorList>
    </citation>
    <scope>NUCLEOTIDE SEQUENCE [LARGE SCALE GENOMIC DNA]</scope>
    <source>
        <strain evidence="3">MUT 4182</strain>
    </source>
</reference>
<dbReference type="HOGENOM" id="CLU_1195633_0_0_1"/>
<dbReference type="EMBL" id="KN822966">
    <property type="protein sequence ID" value="KIO31036.1"/>
    <property type="molecule type" value="Genomic_DNA"/>
</dbReference>